<dbReference type="InterPro" id="IPR050156">
    <property type="entry name" value="TC-AMP_synthase_SUA5"/>
</dbReference>
<dbReference type="EC" id="2.7.7.87" evidence="3"/>
<protein>
    <recommendedName>
        <fullName evidence="10">L-threonylcarbamoyladenylate synthase</fullName>
        <ecNumber evidence="3">2.7.7.87</ecNumber>
    </recommendedName>
    <alternativeName>
        <fullName evidence="10">L-threonylcarbamoyladenylate synthase</fullName>
    </alternativeName>
</protein>
<dbReference type="NCBIfam" id="TIGR00057">
    <property type="entry name" value="L-threonylcarbamoyladenylate synthase"/>
    <property type="match status" value="1"/>
</dbReference>
<comment type="subcellular location">
    <subcellularLocation>
        <location evidence="1">Cytoplasm</location>
    </subcellularLocation>
</comment>
<dbReference type="Gene3D" id="3.90.870.10">
    <property type="entry name" value="DHBP synthase"/>
    <property type="match status" value="1"/>
</dbReference>
<keyword evidence="9" id="KW-0067">ATP-binding</keyword>
<evidence type="ECO:0000259" key="12">
    <source>
        <dbReference type="PROSITE" id="PS51163"/>
    </source>
</evidence>
<keyword evidence="5" id="KW-0808">Transferase</keyword>
<gene>
    <name evidence="13" type="ORF">GCM10023093_26860</name>
</gene>
<evidence type="ECO:0000313" key="13">
    <source>
        <dbReference type="EMBL" id="GAA4468711.1"/>
    </source>
</evidence>
<dbReference type="RefSeq" id="WP_345084093.1">
    <property type="nucleotide sequence ID" value="NZ_BAABFA010000019.1"/>
</dbReference>
<comment type="caution">
    <text evidence="13">The sequence shown here is derived from an EMBL/GenBank/DDBJ whole genome shotgun (WGS) entry which is preliminary data.</text>
</comment>
<evidence type="ECO:0000256" key="7">
    <source>
        <dbReference type="ARBA" id="ARBA00022695"/>
    </source>
</evidence>
<evidence type="ECO:0000313" key="14">
    <source>
        <dbReference type="Proteomes" id="UP001500067"/>
    </source>
</evidence>
<keyword evidence="7" id="KW-0548">Nucleotidyltransferase</keyword>
<sequence length="190" mass="20511">MVDTEQDIKACVAALQAGDTILYPTDTVWGLGCDARNEAAVDKVFALKQRPKNKSMIVLLADARDILRYVAAPPPDIIAIVEAFERPTTVIYQNAINLADNVVNADGSIGIRVATDPFCRALIKRFRGPIVSTSANVSGEPAPAIFAHIVPAIKDGAGYVVHHRRDDATLHAPSRIVSINDDGDMIIIRE</sequence>
<evidence type="ECO:0000256" key="11">
    <source>
        <dbReference type="ARBA" id="ARBA00048366"/>
    </source>
</evidence>
<evidence type="ECO:0000256" key="9">
    <source>
        <dbReference type="ARBA" id="ARBA00022840"/>
    </source>
</evidence>
<dbReference type="InterPro" id="IPR017945">
    <property type="entry name" value="DHBP_synth_RibB-like_a/b_dom"/>
</dbReference>
<feature type="domain" description="YrdC-like" evidence="12">
    <location>
        <begin position="5"/>
        <end position="190"/>
    </location>
</feature>
<dbReference type="InterPro" id="IPR006070">
    <property type="entry name" value="Sua5-like_dom"/>
</dbReference>
<evidence type="ECO:0000256" key="3">
    <source>
        <dbReference type="ARBA" id="ARBA00012584"/>
    </source>
</evidence>
<evidence type="ECO:0000256" key="2">
    <source>
        <dbReference type="ARBA" id="ARBA00007663"/>
    </source>
</evidence>
<dbReference type="SUPFAM" id="SSF55821">
    <property type="entry name" value="YrdC/RibB"/>
    <property type="match status" value="1"/>
</dbReference>
<keyword evidence="8" id="KW-0547">Nucleotide-binding</keyword>
<dbReference type="EMBL" id="BAABFA010000019">
    <property type="protein sequence ID" value="GAA4468711.1"/>
    <property type="molecule type" value="Genomic_DNA"/>
</dbReference>
<proteinExistence type="inferred from homology"/>
<evidence type="ECO:0000256" key="4">
    <source>
        <dbReference type="ARBA" id="ARBA00022490"/>
    </source>
</evidence>
<keyword evidence="6" id="KW-0819">tRNA processing</keyword>
<evidence type="ECO:0000256" key="1">
    <source>
        <dbReference type="ARBA" id="ARBA00004496"/>
    </source>
</evidence>
<dbReference type="PROSITE" id="PS51163">
    <property type="entry name" value="YRDC"/>
    <property type="match status" value="1"/>
</dbReference>
<dbReference type="Pfam" id="PF01300">
    <property type="entry name" value="Sua5_yciO_yrdC"/>
    <property type="match status" value="1"/>
</dbReference>
<evidence type="ECO:0000256" key="5">
    <source>
        <dbReference type="ARBA" id="ARBA00022679"/>
    </source>
</evidence>
<comment type="catalytic activity">
    <reaction evidence="11">
        <text>L-threonine + hydrogencarbonate + ATP = L-threonylcarbamoyladenylate + diphosphate + H2O</text>
        <dbReference type="Rhea" id="RHEA:36407"/>
        <dbReference type="ChEBI" id="CHEBI:15377"/>
        <dbReference type="ChEBI" id="CHEBI:17544"/>
        <dbReference type="ChEBI" id="CHEBI:30616"/>
        <dbReference type="ChEBI" id="CHEBI:33019"/>
        <dbReference type="ChEBI" id="CHEBI:57926"/>
        <dbReference type="ChEBI" id="CHEBI:73682"/>
        <dbReference type="EC" id="2.7.7.87"/>
    </reaction>
</comment>
<evidence type="ECO:0000256" key="6">
    <source>
        <dbReference type="ARBA" id="ARBA00022694"/>
    </source>
</evidence>
<evidence type="ECO:0000256" key="8">
    <source>
        <dbReference type="ARBA" id="ARBA00022741"/>
    </source>
</evidence>
<dbReference type="Proteomes" id="UP001500067">
    <property type="component" value="Unassembled WGS sequence"/>
</dbReference>
<keyword evidence="14" id="KW-1185">Reference proteome</keyword>
<evidence type="ECO:0000256" key="10">
    <source>
        <dbReference type="ARBA" id="ARBA00029774"/>
    </source>
</evidence>
<organism evidence="13 14">
    <name type="scientific">Nemorincola caseinilytica</name>
    <dbReference type="NCBI Taxonomy" id="2054315"/>
    <lineage>
        <taxon>Bacteria</taxon>
        <taxon>Pseudomonadati</taxon>
        <taxon>Bacteroidota</taxon>
        <taxon>Chitinophagia</taxon>
        <taxon>Chitinophagales</taxon>
        <taxon>Chitinophagaceae</taxon>
        <taxon>Nemorincola</taxon>
    </lineage>
</organism>
<accession>A0ABP8NNY9</accession>
<dbReference type="PANTHER" id="PTHR17490:SF16">
    <property type="entry name" value="THREONYLCARBAMOYL-AMP SYNTHASE"/>
    <property type="match status" value="1"/>
</dbReference>
<reference evidence="14" key="1">
    <citation type="journal article" date="2019" name="Int. J. Syst. Evol. Microbiol.">
        <title>The Global Catalogue of Microorganisms (GCM) 10K type strain sequencing project: providing services to taxonomists for standard genome sequencing and annotation.</title>
        <authorList>
            <consortium name="The Broad Institute Genomics Platform"/>
            <consortium name="The Broad Institute Genome Sequencing Center for Infectious Disease"/>
            <person name="Wu L."/>
            <person name="Ma J."/>
        </authorList>
    </citation>
    <scope>NUCLEOTIDE SEQUENCE [LARGE SCALE GENOMIC DNA]</scope>
    <source>
        <strain evidence="14">JCM 32105</strain>
    </source>
</reference>
<name>A0ABP8NNY9_9BACT</name>
<dbReference type="PANTHER" id="PTHR17490">
    <property type="entry name" value="SUA5"/>
    <property type="match status" value="1"/>
</dbReference>
<comment type="similarity">
    <text evidence="2">Belongs to the SUA5 family.</text>
</comment>
<keyword evidence="4" id="KW-0963">Cytoplasm</keyword>